<protein>
    <submittedName>
        <fullName evidence="1">Uncharacterized protein</fullName>
    </submittedName>
</protein>
<dbReference type="EMBL" id="JXTB01000948">
    <property type="protein sequence ID" value="PON31708.1"/>
    <property type="molecule type" value="Genomic_DNA"/>
</dbReference>
<feature type="non-terminal residue" evidence="1">
    <location>
        <position position="1"/>
    </location>
</feature>
<accession>A0A2P5A5A4</accession>
<evidence type="ECO:0000313" key="1">
    <source>
        <dbReference type="EMBL" id="PON31708.1"/>
    </source>
</evidence>
<dbReference type="Proteomes" id="UP000237105">
    <property type="component" value="Unassembled WGS sequence"/>
</dbReference>
<evidence type="ECO:0000313" key="2">
    <source>
        <dbReference type="Proteomes" id="UP000237105"/>
    </source>
</evidence>
<gene>
    <name evidence="1" type="ORF">PanWU01x14_367650</name>
</gene>
<keyword evidence="2" id="KW-1185">Reference proteome</keyword>
<reference evidence="2" key="1">
    <citation type="submission" date="2016-06" db="EMBL/GenBank/DDBJ databases">
        <title>Parallel loss of symbiosis genes in relatives of nitrogen-fixing non-legume Parasponia.</title>
        <authorList>
            <person name="Van Velzen R."/>
            <person name="Holmer R."/>
            <person name="Bu F."/>
            <person name="Rutten L."/>
            <person name="Van Zeijl A."/>
            <person name="Liu W."/>
            <person name="Santuari L."/>
            <person name="Cao Q."/>
            <person name="Sharma T."/>
            <person name="Shen D."/>
            <person name="Roswanjaya Y."/>
            <person name="Wardhani T."/>
            <person name="Kalhor M.S."/>
            <person name="Jansen J."/>
            <person name="Van den Hoogen J."/>
            <person name="Gungor B."/>
            <person name="Hartog M."/>
            <person name="Hontelez J."/>
            <person name="Verver J."/>
            <person name="Yang W.-C."/>
            <person name="Schijlen E."/>
            <person name="Repin R."/>
            <person name="Schilthuizen M."/>
            <person name="Schranz E."/>
            <person name="Heidstra R."/>
            <person name="Miyata K."/>
            <person name="Fedorova E."/>
            <person name="Kohlen W."/>
            <person name="Bisseling T."/>
            <person name="Smit S."/>
            <person name="Geurts R."/>
        </authorList>
    </citation>
    <scope>NUCLEOTIDE SEQUENCE [LARGE SCALE GENOMIC DNA]</scope>
    <source>
        <strain evidence="2">cv. WU1-14</strain>
    </source>
</reference>
<proteinExistence type="predicted"/>
<comment type="caution">
    <text evidence="1">The sequence shown here is derived from an EMBL/GenBank/DDBJ whole genome shotgun (WGS) entry which is preliminary data.</text>
</comment>
<name>A0A2P5A5A4_PARAD</name>
<sequence length="57" mass="6174">SVIPFSLIGKFFSGLTRCLVDILEVYCSETTAGFPRLHMHDGAFAIVTIVIAGSKDE</sequence>
<organism evidence="1 2">
    <name type="scientific">Parasponia andersonii</name>
    <name type="common">Sponia andersonii</name>
    <dbReference type="NCBI Taxonomy" id="3476"/>
    <lineage>
        <taxon>Eukaryota</taxon>
        <taxon>Viridiplantae</taxon>
        <taxon>Streptophyta</taxon>
        <taxon>Embryophyta</taxon>
        <taxon>Tracheophyta</taxon>
        <taxon>Spermatophyta</taxon>
        <taxon>Magnoliopsida</taxon>
        <taxon>eudicotyledons</taxon>
        <taxon>Gunneridae</taxon>
        <taxon>Pentapetalae</taxon>
        <taxon>rosids</taxon>
        <taxon>fabids</taxon>
        <taxon>Rosales</taxon>
        <taxon>Cannabaceae</taxon>
        <taxon>Parasponia</taxon>
    </lineage>
</organism>
<dbReference type="AlphaFoldDB" id="A0A2P5A5A4"/>
<feature type="non-terminal residue" evidence="1">
    <location>
        <position position="57"/>
    </location>
</feature>